<name>A0AAD5X846_9FUNG</name>
<protein>
    <submittedName>
        <fullName evidence="2">Uncharacterized protein</fullName>
    </submittedName>
</protein>
<dbReference type="AlphaFoldDB" id="A0AAD5X846"/>
<dbReference type="EMBL" id="JADGJD010000130">
    <property type="protein sequence ID" value="KAJ3054545.1"/>
    <property type="molecule type" value="Genomic_DNA"/>
</dbReference>
<reference evidence="2" key="1">
    <citation type="submission" date="2020-05" db="EMBL/GenBank/DDBJ databases">
        <title>Phylogenomic resolution of chytrid fungi.</title>
        <authorList>
            <person name="Stajich J.E."/>
            <person name="Amses K."/>
            <person name="Simmons R."/>
            <person name="Seto K."/>
            <person name="Myers J."/>
            <person name="Bonds A."/>
            <person name="Quandt C.A."/>
            <person name="Barry K."/>
            <person name="Liu P."/>
            <person name="Grigoriev I."/>
            <person name="Longcore J.E."/>
            <person name="James T.Y."/>
        </authorList>
    </citation>
    <scope>NUCLEOTIDE SEQUENCE</scope>
    <source>
        <strain evidence="2">JEL0318</strain>
    </source>
</reference>
<evidence type="ECO:0000313" key="3">
    <source>
        <dbReference type="Proteomes" id="UP001212841"/>
    </source>
</evidence>
<proteinExistence type="predicted"/>
<accession>A0AAD5X846</accession>
<evidence type="ECO:0000313" key="2">
    <source>
        <dbReference type="EMBL" id="KAJ3054545.1"/>
    </source>
</evidence>
<organism evidence="2 3">
    <name type="scientific">Rhizophlyctis rosea</name>
    <dbReference type="NCBI Taxonomy" id="64517"/>
    <lineage>
        <taxon>Eukaryota</taxon>
        <taxon>Fungi</taxon>
        <taxon>Fungi incertae sedis</taxon>
        <taxon>Chytridiomycota</taxon>
        <taxon>Chytridiomycota incertae sedis</taxon>
        <taxon>Chytridiomycetes</taxon>
        <taxon>Rhizophlyctidales</taxon>
        <taxon>Rhizophlyctidaceae</taxon>
        <taxon>Rhizophlyctis</taxon>
    </lineage>
</organism>
<gene>
    <name evidence="2" type="ORF">HK097_001523</name>
</gene>
<keyword evidence="3" id="KW-1185">Reference proteome</keyword>
<keyword evidence="1" id="KW-0175">Coiled coil</keyword>
<feature type="coiled-coil region" evidence="1">
    <location>
        <begin position="265"/>
        <end position="292"/>
    </location>
</feature>
<sequence length="376" mass="43185">MFPCSSEEQQDERRGTSLEFVAFRTKECKVAVTVDLNEIKATWLKMGNIAYSLLPSYYVTFYTTKGEYATQIVQRFFNEEKVAEAPWFGEVWGIVLAHFKEFVAGVEDFDTHNVLMLRYCSGPPKSSRTLVDIVRVQAAANRRPFVEVWADIFVELPYAQDNGIVVQKLAQNWDRFQYAEQMKADHLENAFGLPPDLALAVYHSISAAKLRLIKEERYELEDERWEIEQDNWATWEQERQTDREALARYHHENLAQLESIEHTSVTNANNVMENATKNAQNIMKNADQNTKKITKNATRNANRQIRAMNRGFNKVAHHQKQSRDADMLRDGWTRDWSGRWDKSRAPATAMGFGKSRFAAVGVGGLGNGVAYSNLKK</sequence>
<dbReference type="Proteomes" id="UP001212841">
    <property type="component" value="Unassembled WGS sequence"/>
</dbReference>
<comment type="caution">
    <text evidence="2">The sequence shown here is derived from an EMBL/GenBank/DDBJ whole genome shotgun (WGS) entry which is preliminary data.</text>
</comment>
<evidence type="ECO:0000256" key="1">
    <source>
        <dbReference type="SAM" id="Coils"/>
    </source>
</evidence>